<organism evidence="1 2">
    <name type="scientific">Chitinophaga niastensis</name>
    <dbReference type="NCBI Taxonomy" id="536980"/>
    <lineage>
        <taxon>Bacteria</taxon>
        <taxon>Pseudomonadati</taxon>
        <taxon>Bacteroidota</taxon>
        <taxon>Chitinophagia</taxon>
        <taxon>Chitinophagales</taxon>
        <taxon>Chitinophagaceae</taxon>
        <taxon>Chitinophaga</taxon>
    </lineage>
</organism>
<gene>
    <name evidence="1" type="ORF">CLV51_10630</name>
</gene>
<dbReference type="AlphaFoldDB" id="A0A2P8HD37"/>
<reference evidence="1 2" key="1">
    <citation type="submission" date="2018-03" db="EMBL/GenBank/DDBJ databases">
        <title>Genomic Encyclopedia of Archaeal and Bacterial Type Strains, Phase II (KMG-II): from individual species to whole genera.</title>
        <authorList>
            <person name="Goeker M."/>
        </authorList>
    </citation>
    <scope>NUCLEOTIDE SEQUENCE [LARGE SCALE GENOMIC DNA]</scope>
    <source>
        <strain evidence="1 2">DSM 24859</strain>
    </source>
</reference>
<name>A0A2P8HD37_CHINA</name>
<dbReference type="Proteomes" id="UP000240971">
    <property type="component" value="Unassembled WGS sequence"/>
</dbReference>
<keyword evidence="2" id="KW-1185">Reference proteome</keyword>
<dbReference type="RefSeq" id="WP_158267123.1">
    <property type="nucleotide sequence ID" value="NZ_PYAW01000006.1"/>
</dbReference>
<comment type="caution">
    <text evidence="1">The sequence shown here is derived from an EMBL/GenBank/DDBJ whole genome shotgun (WGS) entry which is preliminary data.</text>
</comment>
<evidence type="ECO:0000313" key="1">
    <source>
        <dbReference type="EMBL" id="PSL44165.1"/>
    </source>
</evidence>
<proteinExistence type="predicted"/>
<accession>A0A2P8HD37</accession>
<protein>
    <submittedName>
        <fullName evidence="1">Uncharacterized protein</fullName>
    </submittedName>
</protein>
<evidence type="ECO:0000313" key="2">
    <source>
        <dbReference type="Proteomes" id="UP000240971"/>
    </source>
</evidence>
<dbReference type="EMBL" id="PYAW01000006">
    <property type="protein sequence ID" value="PSL44165.1"/>
    <property type="molecule type" value="Genomic_DNA"/>
</dbReference>
<sequence>MKKQCVRKLTLGKITVAGLSKPGQLNLVVKGSANCVFTWRPPCYTDIN</sequence>